<gene>
    <name evidence="1" type="ORF">SEA_OXYNFRIUS_9</name>
</gene>
<protein>
    <submittedName>
        <fullName evidence="1">Uncharacterized protein</fullName>
    </submittedName>
</protein>
<organism evidence="1 2">
    <name type="scientific">Arthrobacter phage Oxynfrius</name>
    <dbReference type="NCBI Taxonomy" id="1897429"/>
    <lineage>
        <taxon>Viruses</taxon>
        <taxon>Duplodnaviria</taxon>
        <taxon>Heunggongvirae</taxon>
        <taxon>Uroviricota</taxon>
        <taxon>Caudoviricetes</taxon>
        <taxon>Korravirus</taxon>
        <taxon>Korravirus oxynfrius</taxon>
    </lineage>
</organism>
<reference evidence="1 2" key="1">
    <citation type="submission" date="2016-08" db="EMBL/GenBank/DDBJ databases">
        <authorList>
            <person name="Bristol A.J."/>
            <person name="Almonte K.F."/>
            <person name="Kendera W.M."/>
            <person name="Nayek S."/>
            <person name="Syed N."/>
            <person name="Wagner P.E."/>
            <person name="Donegan-Quick R."/>
            <person name="Kim T."/>
            <person name="Visi D.K."/>
            <person name="Allen M.S."/>
            <person name="Hughes L.E."/>
            <person name="Garlena R.A."/>
            <person name="Russell D.A."/>
            <person name="Pope W.H."/>
            <person name="Jacobs-Sera D."/>
            <person name="Hendrix R.W."/>
            <person name="Hatfull G.F."/>
        </authorList>
    </citation>
    <scope>NUCLEOTIDE SEQUENCE [LARGE SCALE GENOMIC DNA]</scope>
</reference>
<sequence length="67" mass="6758">MATVEEQHKLRLAGQAATVAAQGALTATASVAAPTKAEFDKVVADNVAGRNKLNELIAALKTAGIVA</sequence>
<dbReference type="Proteomes" id="UP000223183">
    <property type="component" value="Segment"/>
</dbReference>
<dbReference type="EMBL" id="KX688102">
    <property type="protein sequence ID" value="AOZ65050.1"/>
    <property type="molecule type" value="Genomic_DNA"/>
</dbReference>
<name>A0A1I9SDX3_9CAUD</name>
<accession>A0A1I9SDX3</accession>
<evidence type="ECO:0000313" key="2">
    <source>
        <dbReference type="Proteomes" id="UP000223183"/>
    </source>
</evidence>
<proteinExistence type="predicted"/>
<evidence type="ECO:0000313" key="1">
    <source>
        <dbReference type="EMBL" id="AOZ65050.1"/>
    </source>
</evidence>
<keyword evidence="2" id="KW-1185">Reference proteome</keyword>